<evidence type="ECO:0000313" key="2">
    <source>
        <dbReference type="EMBL" id="PTB34934.1"/>
    </source>
</evidence>
<dbReference type="Proteomes" id="UP000240493">
    <property type="component" value="Unassembled WGS sequence"/>
</dbReference>
<feature type="compositionally biased region" description="Polar residues" evidence="1">
    <location>
        <begin position="52"/>
        <end position="63"/>
    </location>
</feature>
<sequence length="187" mass="20375">MEYRHSDKMPVSSADYFTGNNITMAALEDSDIPRLDSEKSMVTSGPPHAATPGSQSCMHQTSNDQTHCPKCNTFAFLDQLLPNAGGTGIDDNFNVFNNYTSTDDIKWMLMGISSRLDALETAVSTGNSRMDQLSSHIISLLGNIPSKEEFIHAIGDLKKNMKGFTKALLIQLFGCHVLGEVDTGDNP</sequence>
<evidence type="ECO:0000256" key="1">
    <source>
        <dbReference type="SAM" id="MobiDB-lite"/>
    </source>
</evidence>
<dbReference type="OrthoDB" id="4933551at2759"/>
<reference evidence="2 3" key="1">
    <citation type="submission" date="2016-07" db="EMBL/GenBank/DDBJ databases">
        <title>Multiple horizontal gene transfer events from other fungi enriched the ability of initially mycotrophic Trichoderma (Ascomycota) to feed on dead plant biomass.</title>
        <authorList>
            <consortium name="DOE Joint Genome Institute"/>
            <person name="Aerts A."/>
            <person name="Atanasova L."/>
            <person name="Chenthamara K."/>
            <person name="Zhang J."/>
            <person name="Grujic M."/>
            <person name="Henrissat B."/>
            <person name="Kuo A."/>
            <person name="Salamov A."/>
            <person name="Lipzen A."/>
            <person name="Labutti K."/>
            <person name="Barry K."/>
            <person name="Miao Y."/>
            <person name="Rahimi M.J."/>
            <person name="Shen Q."/>
            <person name="Grigoriev I.V."/>
            <person name="Kubicek C.P."/>
            <person name="Druzhinina I.S."/>
        </authorList>
    </citation>
    <scope>NUCLEOTIDE SEQUENCE [LARGE SCALE GENOMIC DNA]</scope>
    <source>
        <strain evidence="2 3">CBS 433.97</strain>
    </source>
</reference>
<evidence type="ECO:0000313" key="3">
    <source>
        <dbReference type="Proteomes" id="UP000240493"/>
    </source>
</evidence>
<proteinExistence type="predicted"/>
<feature type="region of interest" description="Disordered" evidence="1">
    <location>
        <begin position="37"/>
        <end position="63"/>
    </location>
</feature>
<dbReference type="EMBL" id="KZ679287">
    <property type="protein sequence ID" value="PTB34934.1"/>
    <property type="molecule type" value="Genomic_DNA"/>
</dbReference>
<name>A0A2T3YQY6_TRIA4</name>
<protein>
    <submittedName>
        <fullName evidence="2">Uncharacterized protein</fullName>
    </submittedName>
</protein>
<accession>A0A2T3YQY6</accession>
<gene>
    <name evidence="2" type="ORF">M441DRAFT_52565</name>
</gene>
<keyword evidence="3" id="KW-1185">Reference proteome</keyword>
<dbReference type="AlphaFoldDB" id="A0A2T3YQY6"/>
<organism evidence="2 3">
    <name type="scientific">Trichoderma asperellum (strain ATCC 204424 / CBS 433.97 / NBRC 101777)</name>
    <dbReference type="NCBI Taxonomy" id="1042311"/>
    <lineage>
        <taxon>Eukaryota</taxon>
        <taxon>Fungi</taxon>
        <taxon>Dikarya</taxon>
        <taxon>Ascomycota</taxon>
        <taxon>Pezizomycotina</taxon>
        <taxon>Sordariomycetes</taxon>
        <taxon>Hypocreomycetidae</taxon>
        <taxon>Hypocreales</taxon>
        <taxon>Hypocreaceae</taxon>
        <taxon>Trichoderma</taxon>
    </lineage>
</organism>